<feature type="region of interest" description="Disordered" evidence="1">
    <location>
        <begin position="167"/>
        <end position="258"/>
    </location>
</feature>
<dbReference type="Proteomes" id="UP001151760">
    <property type="component" value="Unassembled WGS sequence"/>
</dbReference>
<protein>
    <submittedName>
        <fullName evidence="2">Uncharacterized protein</fullName>
    </submittedName>
</protein>
<feature type="compositionally biased region" description="Basic and acidic residues" evidence="1">
    <location>
        <begin position="226"/>
        <end position="235"/>
    </location>
</feature>
<reference evidence="2" key="2">
    <citation type="submission" date="2022-01" db="EMBL/GenBank/DDBJ databases">
        <authorList>
            <person name="Yamashiro T."/>
            <person name="Shiraishi A."/>
            <person name="Satake H."/>
            <person name="Nakayama K."/>
        </authorList>
    </citation>
    <scope>NUCLEOTIDE SEQUENCE</scope>
</reference>
<feature type="region of interest" description="Disordered" evidence="1">
    <location>
        <begin position="287"/>
        <end position="404"/>
    </location>
</feature>
<dbReference type="EMBL" id="BQNB010017866">
    <property type="protein sequence ID" value="GJT68084.1"/>
    <property type="molecule type" value="Genomic_DNA"/>
</dbReference>
<reference evidence="2" key="1">
    <citation type="journal article" date="2022" name="Int. J. Mol. Sci.">
        <title>Draft Genome of Tanacetum Coccineum: Genomic Comparison of Closely Related Tanacetum-Family Plants.</title>
        <authorList>
            <person name="Yamashiro T."/>
            <person name="Shiraishi A."/>
            <person name="Nakayama K."/>
            <person name="Satake H."/>
        </authorList>
    </citation>
    <scope>NUCLEOTIDE SEQUENCE</scope>
</reference>
<feature type="region of interest" description="Disordered" evidence="1">
    <location>
        <begin position="584"/>
        <end position="620"/>
    </location>
</feature>
<feature type="compositionally biased region" description="Basic residues" evidence="1">
    <location>
        <begin position="214"/>
        <end position="225"/>
    </location>
</feature>
<evidence type="ECO:0000256" key="1">
    <source>
        <dbReference type="SAM" id="MobiDB-lite"/>
    </source>
</evidence>
<feature type="compositionally biased region" description="Basic and acidic residues" evidence="1">
    <location>
        <begin position="171"/>
        <end position="188"/>
    </location>
</feature>
<organism evidence="2 3">
    <name type="scientific">Tanacetum coccineum</name>
    <dbReference type="NCBI Taxonomy" id="301880"/>
    <lineage>
        <taxon>Eukaryota</taxon>
        <taxon>Viridiplantae</taxon>
        <taxon>Streptophyta</taxon>
        <taxon>Embryophyta</taxon>
        <taxon>Tracheophyta</taxon>
        <taxon>Spermatophyta</taxon>
        <taxon>Magnoliopsida</taxon>
        <taxon>eudicotyledons</taxon>
        <taxon>Gunneridae</taxon>
        <taxon>Pentapetalae</taxon>
        <taxon>asterids</taxon>
        <taxon>campanulids</taxon>
        <taxon>Asterales</taxon>
        <taxon>Asteraceae</taxon>
        <taxon>Asteroideae</taxon>
        <taxon>Anthemideae</taxon>
        <taxon>Anthemidinae</taxon>
        <taxon>Tanacetum</taxon>
    </lineage>
</organism>
<proteinExistence type="predicted"/>
<sequence length="1015" mass="115629">MAEENVPAPAPTRSDEHILPFQCMVTCWKGQSSLGSTKIAKESYLPHLNSAHPFVSPPAGHQAMDFVNELGYPKEIHFVSKMHEELVQAIQIFFAHRANLNIPAKKPTPHVIPYYRFTKLIIFYFGSEHNIHRRPKSPVHVTGDDFLLGNLKFVPKGEKDEYLEMVARKPTAKEGGQKKITSKADKPKRPTPVKQPALVEQIKPVKEKPSKPTPLKKIRKGKVMKVCKEKRSDRLVDEEDEEPQPASEPHVEDDEYNLQRGITQRLLVAEGKGKGIATDEQVAHSLLELQKPKKQSTTDQYIFQRRIPVTQDAPTGPSAQPQDDTSKNVVRDTPSPADAETGADTEKSNSEVELDEGQAGSDPGNTLESPPSPDEDQAGSNPRQRHHTTEEHIYIENPLSSSETLSSMKNLDDALTFGDQFLNDKPIEEDSGKANVETEVESMVTVSIHQAPSSAPPLSTPIIDLTPPKPISPSAQEPVFTAKTATTTTTLLPPPPPQQQSTTVPELATRYLALEKICANFEKKYKLQDKTTQALSSRVFRLENHDLYLILTVMSMIPSQPEHAALYDALEVSMDRKNREEFIEATTSSTWKTSDIRESPSSSSKQKTAPQSEQPVNDVPIPNDVHISNLEDIGAAHLPKIKTRPDWLKPVPEEEERPKTPEPDWAIGKSKLRKADLEGPAFKLVRPFHKNNISLQFQMEECHLLLTDQIDLVNPEGNRIVSDVSKPLPLGGPPGQVTIQPQYFFNKDLEYLVSGDKDRRNALSISKLKAAYYQDFRLKELVPSLWIESEREYDISTAYGISHWWFKRKEFYITRHSAPFDRHAFGSHMKIFSVVSLKTFSRYGNLNHLSSADKVYLFNAINLWIRNIVIRQRVEDLQLGIESYQTKLNLTQPSWDATDFLFKEDYTIIHKPRAVMYRDRNNQKKMMTESEVQKFSDCTLTIILEKLDHMVKDYTLFKFYPDMEHRIWSEDDKSRSKEFIVIERRLKIRRIFRSLESFVSGRLRDVDYRLIQRTE</sequence>
<evidence type="ECO:0000313" key="3">
    <source>
        <dbReference type="Proteomes" id="UP001151760"/>
    </source>
</evidence>
<gene>
    <name evidence="2" type="ORF">Tco_1019564</name>
</gene>
<name>A0ABQ5FXY5_9ASTR</name>
<accession>A0ABQ5FXY5</accession>
<feature type="region of interest" description="Disordered" evidence="1">
    <location>
        <begin position="646"/>
        <end position="666"/>
    </location>
</feature>
<comment type="caution">
    <text evidence="2">The sequence shown here is derived from an EMBL/GenBank/DDBJ whole genome shotgun (WGS) entry which is preliminary data.</text>
</comment>
<evidence type="ECO:0000313" key="2">
    <source>
        <dbReference type="EMBL" id="GJT68084.1"/>
    </source>
</evidence>
<keyword evidence="3" id="KW-1185">Reference proteome</keyword>
<feature type="compositionally biased region" description="Polar residues" evidence="1">
    <location>
        <begin position="585"/>
        <end position="615"/>
    </location>
</feature>